<dbReference type="EMBL" id="JAAFYZ010000213">
    <property type="protein sequence ID" value="MBS2552821.1"/>
    <property type="molecule type" value="Genomic_DNA"/>
</dbReference>
<accession>A0ABS5L3A0</accession>
<dbReference type="SMART" id="SM00458">
    <property type="entry name" value="RICIN"/>
    <property type="match status" value="1"/>
</dbReference>
<dbReference type="InterPro" id="IPR000772">
    <property type="entry name" value="Ricin_B_lectin"/>
</dbReference>
<evidence type="ECO:0000313" key="2">
    <source>
        <dbReference type="EMBL" id="MBS2552821.1"/>
    </source>
</evidence>
<dbReference type="Pfam" id="PF18896">
    <property type="entry name" value="SLT_3"/>
    <property type="match status" value="1"/>
</dbReference>
<sequence length="324" mass="33794">MRVSRMCGGLAALLGLSLSLGLGLVLTSGGPAQAVARLADGGAHRSPHTLGLSRATVPASTLLCAKVAAKAGFSFNQTVGTSLGQEPLIIVAISVAMAESSCDPGATNHNSGGSQDRGLWQMNSVYHSEVSNACAFQIQCNADAAWNVSDHGTDWSPWSTFTNGAWKKYVSDARAAISGGFSFQLGSSAGGTCLAADRADHADGAPVWQWACDSGDHYQQWTVVSDVGALPILRNVGTGTCLDWGETKAGTAQPVVQWTCEASDGSQQFWFLGSGRMNTDGQAQALVRNNHAGTCLDADGTNHANGAPIRQWTCNVSDGFQMWN</sequence>
<feature type="domain" description="Ricin B lectin" evidence="1">
    <location>
        <begin position="179"/>
        <end position="321"/>
    </location>
</feature>
<dbReference type="Gene3D" id="2.80.10.50">
    <property type="match status" value="2"/>
</dbReference>
<keyword evidence="3" id="KW-1185">Reference proteome</keyword>
<comment type="caution">
    <text evidence="2">The sequence shown here is derived from an EMBL/GenBank/DDBJ whole genome shotgun (WGS) entry which is preliminary data.</text>
</comment>
<organism evidence="2 3">
    <name type="scientific">Catenulispora pinistramenti</name>
    <dbReference type="NCBI Taxonomy" id="2705254"/>
    <lineage>
        <taxon>Bacteria</taxon>
        <taxon>Bacillati</taxon>
        <taxon>Actinomycetota</taxon>
        <taxon>Actinomycetes</taxon>
        <taxon>Catenulisporales</taxon>
        <taxon>Catenulisporaceae</taxon>
        <taxon>Catenulispora</taxon>
    </lineage>
</organism>
<evidence type="ECO:0000313" key="3">
    <source>
        <dbReference type="Proteomes" id="UP000730482"/>
    </source>
</evidence>
<evidence type="ECO:0000259" key="1">
    <source>
        <dbReference type="SMART" id="SM00458"/>
    </source>
</evidence>
<dbReference type="Proteomes" id="UP000730482">
    <property type="component" value="Unassembled WGS sequence"/>
</dbReference>
<dbReference type="InterPro" id="IPR035992">
    <property type="entry name" value="Ricin_B-like_lectins"/>
</dbReference>
<dbReference type="RefSeq" id="WP_212018777.1">
    <property type="nucleotide sequence ID" value="NZ_JAAFYZ010000213.1"/>
</dbReference>
<gene>
    <name evidence="2" type="ORF">KGQ19_38805</name>
</gene>
<dbReference type="InterPro" id="IPR043992">
    <property type="entry name" value="SLT_3"/>
</dbReference>
<dbReference type="PROSITE" id="PS50231">
    <property type="entry name" value="RICIN_B_LECTIN"/>
    <property type="match status" value="1"/>
</dbReference>
<dbReference type="Pfam" id="PF00652">
    <property type="entry name" value="Ricin_B_lectin"/>
    <property type="match status" value="1"/>
</dbReference>
<proteinExistence type="predicted"/>
<reference evidence="2 3" key="1">
    <citation type="submission" date="2020-02" db="EMBL/GenBank/DDBJ databases">
        <title>Acidophilic actinobacteria isolated from forest soil.</title>
        <authorList>
            <person name="Golinska P."/>
        </authorList>
    </citation>
    <scope>NUCLEOTIDE SEQUENCE [LARGE SCALE GENOMIC DNA]</scope>
    <source>
        <strain evidence="2 3">NL8</strain>
    </source>
</reference>
<dbReference type="InterPro" id="IPR023346">
    <property type="entry name" value="Lysozyme-like_dom_sf"/>
</dbReference>
<dbReference type="SUPFAM" id="SSF53955">
    <property type="entry name" value="Lysozyme-like"/>
    <property type="match status" value="1"/>
</dbReference>
<dbReference type="SUPFAM" id="SSF50370">
    <property type="entry name" value="Ricin B-like lectins"/>
    <property type="match status" value="1"/>
</dbReference>
<dbReference type="CDD" id="cd00161">
    <property type="entry name" value="beta-trefoil_Ricin-like"/>
    <property type="match status" value="1"/>
</dbReference>
<name>A0ABS5L3A0_9ACTN</name>
<protein>
    <submittedName>
        <fullName evidence="2">RICIN domain-containing protein</fullName>
    </submittedName>
</protein>